<name>A0A6G7VPH9_9RHOB</name>
<dbReference type="InterPro" id="IPR036249">
    <property type="entry name" value="Thioredoxin-like_sf"/>
</dbReference>
<keyword evidence="2" id="KW-0808">Transferase</keyword>
<dbReference type="Pfam" id="PF13410">
    <property type="entry name" value="GST_C_2"/>
    <property type="match status" value="1"/>
</dbReference>
<dbReference type="Gene3D" id="1.20.1050.10">
    <property type="match status" value="1"/>
</dbReference>
<dbReference type="InterPro" id="IPR036282">
    <property type="entry name" value="Glutathione-S-Trfase_C_sf"/>
</dbReference>
<evidence type="ECO:0000313" key="3">
    <source>
        <dbReference type="Proteomes" id="UP000500791"/>
    </source>
</evidence>
<dbReference type="InterPro" id="IPR004045">
    <property type="entry name" value="Glutathione_S-Trfase_N"/>
</dbReference>
<evidence type="ECO:0000313" key="2">
    <source>
        <dbReference type="EMBL" id="QIK41822.1"/>
    </source>
</evidence>
<dbReference type="SUPFAM" id="SSF52833">
    <property type="entry name" value="Thioredoxin-like"/>
    <property type="match status" value="1"/>
</dbReference>
<reference evidence="2 3" key="1">
    <citation type="submission" date="2020-03" db="EMBL/GenBank/DDBJ databases">
        <title>Complete genome sequence of Monaibacterium sp. ALG8 with diverse plasmids.</title>
        <authorList>
            <person name="Sun C."/>
        </authorList>
    </citation>
    <scope>NUCLEOTIDE SEQUENCE [LARGE SCALE GENOMIC DNA]</scope>
    <source>
        <strain evidence="2 3">ALG8</strain>
    </source>
</reference>
<organism evidence="2 3">
    <name type="scientific">Pontivivens nitratireducens</name>
    <dbReference type="NCBI Taxonomy" id="2758038"/>
    <lineage>
        <taxon>Bacteria</taxon>
        <taxon>Pseudomonadati</taxon>
        <taxon>Pseudomonadota</taxon>
        <taxon>Alphaproteobacteria</taxon>
        <taxon>Rhodobacterales</taxon>
        <taxon>Paracoccaceae</taxon>
        <taxon>Pontivivens</taxon>
    </lineage>
</organism>
<proteinExistence type="predicted"/>
<dbReference type="AlphaFoldDB" id="A0A6G7VPH9"/>
<dbReference type="GO" id="GO:0016740">
    <property type="term" value="F:transferase activity"/>
    <property type="evidence" value="ECO:0007669"/>
    <property type="project" value="UniProtKB-KW"/>
</dbReference>
<dbReference type="RefSeq" id="WP_166193344.1">
    <property type="nucleotide sequence ID" value="NZ_CP049811.1"/>
</dbReference>
<sequence>MTWTLIIGDRTYSSWSLRGWLLFEAFDFPVKVRQYPMYSDALAAALRAVPSGSNLVPQMVAEDGRAVWDTLAMAETLAEDHPQMWPADAGQRARARSMVAEVHSGFTALRGACGMNLRHVYDGFAPSDAVRRDLARVESLWAGADGWLFDAYSIADVFFAPIATRIVTYGLPVSQRARDYVQRHLDHGPLRRWRAMGLAENFVQPGYDLDLSRGPWPGERIPAEAVASGTPVNQTCPYSGAPVRPDALARIDGRIIGFCNPFCRDKSVADPGAWPGLQPLLR</sequence>
<feature type="domain" description="GST N-terminal" evidence="1">
    <location>
        <begin position="12"/>
        <end position="79"/>
    </location>
</feature>
<protein>
    <submittedName>
        <fullName evidence="2">Glutathione S-transferase</fullName>
    </submittedName>
</protein>
<accession>A0A6G7VPH9</accession>
<dbReference type="KEGG" id="mon:G8E03_14305"/>
<dbReference type="Proteomes" id="UP000500791">
    <property type="component" value="Chromosome"/>
</dbReference>
<dbReference type="SUPFAM" id="SSF47616">
    <property type="entry name" value="GST C-terminal domain-like"/>
    <property type="match status" value="1"/>
</dbReference>
<keyword evidence="3" id="KW-1185">Reference proteome</keyword>
<gene>
    <name evidence="2" type="ORF">G8E03_14305</name>
</gene>
<dbReference type="EMBL" id="CP049811">
    <property type="protein sequence ID" value="QIK41822.1"/>
    <property type="molecule type" value="Genomic_DNA"/>
</dbReference>
<evidence type="ECO:0000259" key="1">
    <source>
        <dbReference type="Pfam" id="PF13409"/>
    </source>
</evidence>
<dbReference type="Pfam" id="PF13409">
    <property type="entry name" value="GST_N_2"/>
    <property type="match status" value="1"/>
</dbReference>
<dbReference type="CDD" id="cd03194">
    <property type="entry name" value="GST_C_3"/>
    <property type="match status" value="1"/>
</dbReference>